<sequence length="532" mass="60062">MCTLQLNAVAKIPKLLITFILVGGVIGPTLSDDVEQRSRSFPQAAIFDSEDKVGKSVDYFHHSQEFADVEELVNIHGMEKVALLCAKGVFVLYNHALYMSQADDDAVIFAGIDPPQCTNPGSMRSLLFIEGYINPMTPTLTIFEDERFTTPHYIINRQDEHDHQGVQSFGIVKSFVLMGATAWTVTTTKGTYCLKAGIESEFPVCPVAYSSKVFGEPVGWISAERECEGGFDTEVKLEYCFNHGSGNLEPITDGSPPPPEPGTFPPTPGNDTSGSSSGLFSNCDQHDEFAMLLRIRLTHDFEHFYQVQFPFNKKHAWRTEILDNTFEIVSLSQPDNLVSRDLLLIIRELYIYFAEKMAWNVGNGWPTAMPTQRVKLMGYETTRCLEKLTSLGWLQRTSETSLDFLRTMEKPEFSEDAIEPAFRYQPRNDIIMEFVWLAINYVGVTCHGALEFQNDFWMEYMNLAYNMYLHPMLGFWAHNEIVSQYYPIILGGFNITSQLEGLAVATTILYKGTPINRLNRPSVLANIKAEGR</sequence>
<protein>
    <submittedName>
        <fullName evidence="2">Uncharacterized protein</fullName>
    </submittedName>
</protein>
<accession>A0A1D2NIF0</accession>
<dbReference type="EMBL" id="LJIJ01000031">
    <property type="protein sequence ID" value="ODN05009.1"/>
    <property type="molecule type" value="Genomic_DNA"/>
</dbReference>
<dbReference type="Proteomes" id="UP000094527">
    <property type="component" value="Unassembled WGS sequence"/>
</dbReference>
<proteinExistence type="predicted"/>
<feature type="compositionally biased region" description="Pro residues" evidence="1">
    <location>
        <begin position="255"/>
        <end position="268"/>
    </location>
</feature>
<dbReference type="AlphaFoldDB" id="A0A1D2NIF0"/>
<feature type="region of interest" description="Disordered" evidence="1">
    <location>
        <begin position="248"/>
        <end position="277"/>
    </location>
</feature>
<dbReference type="OMA" id="MEMIWLA"/>
<evidence type="ECO:0000313" key="3">
    <source>
        <dbReference type="Proteomes" id="UP000094527"/>
    </source>
</evidence>
<organism evidence="2 3">
    <name type="scientific">Orchesella cincta</name>
    <name type="common">Springtail</name>
    <name type="synonym">Podura cincta</name>
    <dbReference type="NCBI Taxonomy" id="48709"/>
    <lineage>
        <taxon>Eukaryota</taxon>
        <taxon>Metazoa</taxon>
        <taxon>Ecdysozoa</taxon>
        <taxon>Arthropoda</taxon>
        <taxon>Hexapoda</taxon>
        <taxon>Collembola</taxon>
        <taxon>Entomobryomorpha</taxon>
        <taxon>Entomobryoidea</taxon>
        <taxon>Orchesellidae</taxon>
        <taxon>Orchesellinae</taxon>
        <taxon>Orchesella</taxon>
    </lineage>
</organism>
<comment type="caution">
    <text evidence="2">The sequence shown here is derived from an EMBL/GenBank/DDBJ whole genome shotgun (WGS) entry which is preliminary data.</text>
</comment>
<keyword evidence="3" id="KW-1185">Reference proteome</keyword>
<gene>
    <name evidence="2" type="ORF">Ocin01_01640</name>
</gene>
<evidence type="ECO:0000256" key="1">
    <source>
        <dbReference type="SAM" id="MobiDB-lite"/>
    </source>
</evidence>
<reference evidence="2 3" key="1">
    <citation type="journal article" date="2016" name="Genome Biol. Evol.">
        <title>Gene Family Evolution Reflects Adaptation to Soil Environmental Stressors in the Genome of the Collembolan Orchesella cincta.</title>
        <authorList>
            <person name="Faddeeva-Vakhrusheva A."/>
            <person name="Derks M.F."/>
            <person name="Anvar S.Y."/>
            <person name="Agamennone V."/>
            <person name="Suring W."/>
            <person name="Smit S."/>
            <person name="van Straalen N.M."/>
            <person name="Roelofs D."/>
        </authorList>
    </citation>
    <scope>NUCLEOTIDE SEQUENCE [LARGE SCALE GENOMIC DNA]</scope>
    <source>
        <tissue evidence="2">Mixed pool</tissue>
    </source>
</reference>
<name>A0A1D2NIF0_ORCCI</name>
<evidence type="ECO:0000313" key="2">
    <source>
        <dbReference type="EMBL" id="ODN05009.1"/>
    </source>
</evidence>